<keyword evidence="3" id="KW-1185">Reference proteome</keyword>
<evidence type="ECO:0000313" key="3">
    <source>
        <dbReference type="Proteomes" id="UP001168098"/>
    </source>
</evidence>
<sequence length="185" mass="20957">MAVYDKDRLGVHNTVVGNQNIIDKPYHGYTLERSVASLHQGLGIDNCKKLIQSFAKVIFPPLIPTKSVMSILHQNQVNGLEIETKDGKWIGYEPLTPSLFSQGSKIHPPKHQVIMKGNEARYSLRLFSFTKGLIKIPKELVDDHHPLQFQSFDHIDLLISFAQKKVEILRVLLKPTEALLKISLI</sequence>
<dbReference type="EMBL" id="JARBHA010000009">
    <property type="protein sequence ID" value="KAJ9692488.1"/>
    <property type="molecule type" value="Genomic_DNA"/>
</dbReference>
<dbReference type="Gene3D" id="2.60.120.330">
    <property type="entry name" value="B-lactam Antibiotic, Isopenicillin N Synthase, Chain"/>
    <property type="match status" value="1"/>
</dbReference>
<evidence type="ECO:0000259" key="1">
    <source>
        <dbReference type="Pfam" id="PF03171"/>
    </source>
</evidence>
<dbReference type="AlphaFoldDB" id="A0AA38ZQD4"/>
<feature type="domain" description="Isopenicillin N synthase-like Fe(2+) 2OG dioxygenase" evidence="1">
    <location>
        <begin position="66"/>
        <end position="128"/>
    </location>
</feature>
<dbReference type="Proteomes" id="UP001168098">
    <property type="component" value="Unassembled WGS sequence"/>
</dbReference>
<accession>A0AA38ZQD4</accession>
<comment type="caution">
    <text evidence="2">The sequence shown here is derived from an EMBL/GenBank/DDBJ whole genome shotgun (WGS) entry which is preliminary data.</text>
</comment>
<name>A0AA38ZQD4_VITRO</name>
<dbReference type="Pfam" id="PF03171">
    <property type="entry name" value="2OG-FeII_Oxy"/>
    <property type="match status" value="1"/>
</dbReference>
<dbReference type="SUPFAM" id="SSF51197">
    <property type="entry name" value="Clavaminate synthase-like"/>
    <property type="match status" value="1"/>
</dbReference>
<protein>
    <recommendedName>
        <fullName evidence="1">Isopenicillin N synthase-like Fe(2+) 2OG dioxygenase domain-containing protein</fullName>
    </recommendedName>
</protein>
<evidence type="ECO:0000313" key="2">
    <source>
        <dbReference type="EMBL" id="KAJ9692488.1"/>
    </source>
</evidence>
<dbReference type="InterPro" id="IPR027443">
    <property type="entry name" value="IPNS-like_sf"/>
</dbReference>
<dbReference type="InterPro" id="IPR044861">
    <property type="entry name" value="IPNS-like_FE2OG_OXY"/>
</dbReference>
<gene>
    <name evidence="2" type="ORF">PVL29_011514</name>
</gene>
<reference evidence="2 3" key="1">
    <citation type="journal article" date="2023" name="BMC Biotechnol.">
        <title>Vitis rotundifolia cv Carlos genome sequencing.</title>
        <authorList>
            <person name="Huff M."/>
            <person name="Hulse-Kemp A."/>
            <person name="Scheffler B."/>
            <person name="Youngblood R."/>
            <person name="Simpson S."/>
            <person name="Babiker E."/>
            <person name="Staton M."/>
        </authorList>
    </citation>
    <scope>NUCLEOTIDE SEQUENCE [LARGE SCALE GENOMIC DNA]</scope>
    <source>
        <tissue evidence="2">Leaf</tissue>
    </source>
</reference>
<proteinExistence type="predicted"/>
<organism evidence="2 3">
    <name type="scientific">Vitis rotundifolia</name>
    <name type="common">Muscadine grape</name>
    <dbReference type="NCBI Taxonomy" id="103349"/>
    <lineage>
        <taxon>Eukaryota</taxon>
        <taxon>Viridiplantae</taxon>
        <taxon>Streptophyta</taxon>
        <taxon>Embryophyta</taxon>
        <taxon>Tracheophyta</taxon>
        <taxon>Spermatophyta</taxon>
        <taxon>Magnoliopsida</taxon>
        <taxon>eudicotyledons</taxon>
        <taxon>Gunneridae</taxon>
        <taxon>Pentapetalae</taxon>
        <taxon>rosids</taxon>
        <taxon>Vitales</taxon>
        <taxon>Vitaceae</taxon>
        <taxon>Viteae</taxon>
        <taxon>Vitis</taxon>
    </lineage>
</organism>